<dbReference type="Gene3D" id="3.90.550.10">
    <property type="entry name" value="Spore Coat Polysaccharide Biosynthesis Protein SpsA, Chain A"/>
    <property type="match status" value="1"/>
</dbReference>
<proteinExistence type="predicted"/>
<sequence>MDVSVVIVNYNTFELTRNCIQSILHQQAASNFNYEIILVDNASNERNPEEFKQVFPFITLIKSDKNIGFAAGNNLGIEQAKGDAILLLNSDTILENDAISICYDYLKKHNEVAVVTGKLMYPNGDVQSNCQRFPSIKYQLFEILRLQKILRSKAGHILFGFFFDYNTRAFPDWVWGTFFMFRRRIIEQLPEKKLSDLFFMYGEDMQWCMEFRLLGYEICFLPDAKIIHLMGASGGAKNELIKQNLRVFMNLYYSSWKRIVIKSLNFLLVGRYEF</sequence>
<gene>
    <name evidence="2" type="ORF">KK060_02020</name>
</gene>
<keyword evidence="3" id="KW-1185">Reference proteome</keyword>
<dbReference type="CDD" id="cd04186">
    <property type="entry name" value="GT_2_like_c"/>
    <property type="match status" value="1"/>
</dbReference>
<evidence type="ECO:0000313" key="3">
    <source>
        <dbReference type="Proteomes" id="UP000772618"/>
    </source>
</evidence>
<dbReference type="InterPro" id="IPR001173">
    <property type="entry name" value="Glyco_trans_2-like"/>
</dbReference>
<comment type="caution">
    <text evidence="2">The sequence shown here is derived from an EMBL/GenBank/DDBJ whole genome shotgun (WGS) entry which is preliminary data.</text>
</comment>
<evidence type="ECO:0000313" key="2">
    <source>
        <dbReference type="EMBL" id="MBT1702036.1"/>
    </source>
</evidence>
<dbReference type="RefSeq" id="WP_254151731.1">
    <property type="nucleotide sequence ID" value="NZ_JAHESD010000003.1"/>
</dbReference>
<evidence type="ECO:0000259" key="1">
    <source>
        <dbReference type="Pfam" id="PF00535"/>
    </source>
</evidence>
<dbReference type="SUPFAM" id="SSF53448">
    <property type="entry name" value="Nucleotide-diphospho-sugar transferases"/>
    <property type="match status" value="1"/>
</dbReference>
<dbReference type="InterPro" id="IPR029044">
    <property type="entry name" value="Nucleotide-diphossugar_trans"/>
</dbReference>
<dbReference type="PANTHER" id="PTHR43179">
    <property type="entry name" value="RHAMNOSYLTRANSFERASE WBBL"/>
    <property type="match status" value="1"/>
</dbReference>
<reference evidence="2 3" key="1">
    <citation type="submission" date="2021-05" db="EMBL/GenBank/DDBJ databases">
        <title>A Polyphasic approach of four new species of the genus Ohtaekwangia: Ohtaekwangia histidinii sp. nov., Ohtaekwangia cretensis sp. nov., Ohtaekwangia indiensis sp. nov., Ohtaekwangia reichenbachii sp. nov. from diverse environment.</title>
        <authorList>
            <person name="Octaviana S."/>
        </authorList>
    </citation>
    <scope>NUCLEOTIDE SEQUENCE [LARGE SCALE GENOMIC DNA]</scope>
    <source>
        <strain evidence="2 3">PWU20</strain>
    </source>
</reference>
<dbReference type="Proteomes" id="UP000772618">
    <property type="component" value="Unassembled WGS sequence"/>
</dbReference>
<name>A0ABS5VKY0_9BACT</name>
<accession>A0ABS5VKY0</accession>
<dbReference type="EMBL" id="JAHESD010000003">
    <property type="protein sequence ID" value="MBT1702036.1"/>
    <property type="molecule type" value="Genomic_DNA"/>
</dbReference>
<protein>
    <submittedName>
        <fullName evidence="2">Glycosyltransferase family 2 protein</fullName>
    </submittedName>
</protein>
<feature type="domain" description="Glycosyltransferase 2-like" evidence="1">
    <location>
        <begin position="4"/>
        <end position="142"/>
    </location>
</feature>
<dbReference type="Pfam" id="PF00535">
    <property type="entry name" value="Glycos_transf_2"/>
    <property type="match status" value="1"/>
</dbReference>
<dbReference type="PANTHER" id="PTHR43179:SF7">
    <property type="entry name" value="RHAMNOSYLTRANSFERASE WBBL"/>
    <property type="match status" value="1"/>
</dbReference>
<organism evidence="2 3">
    <name type="scientific">Chryseosolibacter indicus</name>
    <dbReference type="NCBI Taxonomy" id="2782351"/>
    <lineage>
        <taxon>Bacteria</taxon>
        <taxon>Pseudomonadati</taxon>
        <taxon>Bacteroidota</taxon>
        <taxon>Cytophagia</taxon>
        <taxon>Cytophagales</taxon>
        <taxon>Chryseotaleaceae</taxon>
        <taxon>Chryseosolibacter</taxon>
    </lineage>
</organism>